<proteinExistence type="predicted"/>
<reference evidence="2" key="1">
    <citation type="submission" date="2020-06" db="EMBL/GenBank/DDBJ databases">
        <title>Draft genome of Bugula neritina, a colonial animal packing powerful symbionts and potential medicines.</title>
        <authorList>
            <person name="Rayko M."/>
        </authorList>
    </citation>
    <scope>NUCLEOTIDE SEQUENCE [LARGE SCALE GENOMIC DNA]</scope>
    <source>
        <strain evidence="2">Kwan_BN1</strain>
    </source>
</reference>
<name>A0A7J7IW51_BUGNE</name>
<evidence type="ECO:0000313" key="2">
    <source>
        <dbReference type="EMBL" id="KAF6017644.1"/>
    </source>
</evidence>
<feature type="signal peptide" evidence="1">
    <location>
        <begin position="1"/>
        <end position="17"/>
    </location>
</feature>
<comment type="caution">
    <text evidence="2">The sequence shown here is derived from an EMBL/GenBank/DDBJ whole genome shotgun (WGS) entry which is preliminary data.</text>
</comment>
<accession>A0A7J7IW51</accession>
<evidence type="ECO:0000313" key="3">
    <source>
        <dbReference type="Proteomes" id="UP000593567"/>
    </source>
</evidence>
<dbReference type="EMBL" id="VXIV02003371">
    <property type="protein sequence ID" value="KAF6017644.1"/>
    <property type="molecule type" value="Genomic_DNA"/>
</dbReference>
<keyword evidence="3" id="KW-1185">Reference proteome</keyword>
<dbReference type="AlphaFoldDB" id="A0A7J7IW51"/>
<gene>
    <name evidence="2" type="ORF">EB796_024041</name>
</gene>
<organism evidence="2 3">
    <name type="scientific">Bugula neritina</name>
    <name type="common">Brown bryozoan</name>
    <name type="synonym">Sertularia neritina</name>
    <dbReference type="NCBI Taxonomy" id="10212"/>
    <lineage>
        <taxon>Eukaryota</taxon>
        <taxon>Metazoa</taxon>
        <taxon>Spiralia</taxon>
        <taxon>Lophotrochozoa</taxon>
        <taxon>Bryozoa</taxon>
        <taxon>Gymnolaemata</taxon>
        <taxon>Cheilostomatida</taxon>
        <taxon>Flustrina</taxon>
        <taxon>Buguloidea</taxon>
        <taxon>Bugulidae</taxon>
        <taxon>Bugula</taxon>
    </lineage>
</organism>
<feature type="chain" id="PRO_5029510029" evidence="1">
    <location>
        <begin position="18"/>
        <end position="167"/>
    </location>
</feature>
<evidence type="ECO:0000256" key="1">
    <source>
        <dbReference type="SAM" id="SignalP"/>
    </source>
</evidence>
<dbReference type="Proteomes" id="UP000593567">
    <property type="component" value="Unassembled WGS sequence"/>
</dbReference>
<keyword evidence="1" id="KW-0732">Signal</keyword>
<sequence>MDVSLVLLAMKANLSICDVMYAPCKQTGNDWEVNKCNDKKPSLDIESTKIIMSHVNNSGEQHFYERNLKNFRQEVQNNDLTNAVSDYLRIRDQAELACSTKLSRLAWQNVFFVDAKVKLVFETARLYFSTGAGQHSKISPLWVCMQNYCHDNYKLNRNPSSNLRPIT</sequence>
<protein>
    <submittedName>
        <fullName evidence="2">Uncharacterized protein</fullName>
    </submittedName>
</protein>